<dbReference type="Pfam" id="PF00720">
    <property type="entry name" value="SSI"/>
    <property type="match status" value="1"/>
</dbReference>
<dbReference type="AlphaFoldDB" id="A0A1G9FGM4"/>
<evidence type="ECO:0000256" key="1">
    <source>
        <dbReference type="ARBA" id="ARBA00004613"/>
    </source>
</evidence>
<dbReference type="EMBL" id="FNFB01000012">
    <property type="protein sequence ID" value="SDK87303.1"/>
    <property type="molecule type" value="Genomic_DNA"/>
</dbReference>
<reference evidence="9 10" key="1">
    <citation type="submission" date="2016-10" db="EMBL/GenBank/DDBJ databases">
        <authorList>
            <person name="de Groot N.N."/>
        </authorList>
    </citation>
    <scope>NUCLEOTIDE SEQUENCE [LARGE SCALE GENOMIC DNA]</scope>
    <source>
        <strain evidence="9 10">CGMCC 4.5681</strain>
    </source>
</reference>
<evidence type="ECO:0000313" key="10">
    <source>
        <dbReference type="Proteomes" id="UP000198683"/>
    </source>
</evidence>
<dbReference type="STRING" id="683260.SAMN05421874_11280"/>
<accession>A0A1G9FGM4</accession>
<feature type="domain" description="Subtilisin inhibitor" evidence="8">
    <location>
        <begin position="87"/>
        <end position="154"/>
    </location>
</feature>
<dbReference type="InterPro" id="IPR023549">
    <property type="entry name" value="Subtilisin_inhibitor"/>
</dbReference>
<dbReference type="GO" id="GO:0004867">
    <property type="term" value="F:serine-type endopeptidase inhibitor activity"/>
    <property type="evidence" value="ECO:0007669"/>
    <property type="project" value="UniProtKB-KW"/>
</dbReference>
<keyword evidence="7" id="KW-0732">Signal</keyword>
<evidence type="ECO:0000256" key="3">
    <source>
        <dbReference type="ARBA" id="ARBA00022525"/>
    </source>
</evidence>
<keyword evidence="4" id="KW-0646">Protease inhibitor</keyword>
<evidence type="ECO:0000259" key="8">
    <source>
        <dbReference type="Pfam" id="PF00720"/>
    </source>
</evidence>
<dbReference type="OrthoDB" id="3542626at2"/>
<keyword evidence="5" id="KW-0722">Serine protease inhibitor</keyword>
<keyword evidence="10" id="KW-1185">Reference proteome</keyword>
<evidence type="ECO:0000256" key="5">
    <source>
        <dbReference type="ARBA" id="ARBA00022900"/>
    </source>
</evidence>
<evidence type="ECO:0000256" key="4">
    <source>
        <dbReference type="ARBA" id="ARBA00022690"/>
    </source>
</evidence>
<evidence type="ECO:0000256" key="6">
    <source>
        <dbReference type="ARBA" id="ARBA00023157"/>
    </source>
</evidence>
<feature type="chain" id="PRO_5011690061" evidence="7">
    <location>
        <begin position="32"/>
        <end position="166"/>
    </location>
</feature>
<organism evidence="9 10">
    <name type="scientific">Nonomuraea maritima</name>
    <dbReference type="NCBI Taxonomy" id="683260"/>
    <lineage>
        <taxon>Bacteria</taxon>
        <taxon>Bacillati</taxon>
        <taxon>Actinomycetota</taxon>
        <taxon>Actinomycetes</taxon>
        <taxon>Streptosporangiales</taxon>
        <taxon>Streptosporangiaceae</taxon>
        <taxon>Nonomuraea</taxon>
    </lineage>
</organism>
<comment type="similarity">
    <text evidence="2">Belongs to the protease inhibitor I16 (SSI) family.</text>
</comment>
<dbReference type="GO" id="GO:0005576">
    <property type="term" value="C:extracellular region"/>
    <property type="evidence" value="ECO:0007669"/>
    <property type="project" value="UniProtKB-SubCell"/>
</dbReference>
<sequence>MTQSIGRRLTALGLCAAATLAVPFSTGTAEAKKKRAPAAVLTITVTPGNGGTQWTPPQRYRSTRWTHSRHRSTHWPRHDHRHVGAYTYTLTCGPDGGTHPRAHEACDALRQVRGNVRALNVNPGPCVFVYNPVTVDIRGQWYGRPTAYRQQFSNRCVMDRKLGPVV</sequence>
<dbReference type="SUPFAM" id="SSF55399">
    <property type="entry name" value="Subtilisin inhibitor"/>
    <property type="match status" value="1"/>
</dbReference>
<comment type="subcellular location">
    <subcellularLocation>
        <location evidence="1">Secreted</location>
    </subcellularLocation>
</comment>
<evidence type="ECO:0000256" key="7">
    <source>
        <dbReference type="SAM" id="SignalP"/>
    </source>
</evidence>
<keyword evidence="3" id="KW-0964">Secreted</keyword>
<keyword evidence="6" id="KW-1015">Disulfide bond</keyword>
<protein>
    <submittedName>
        <fullName evidence="9">Subtilisin inhibitor-like</fullName>
    </submittedName>
</protein>
<proteinExistence type="inferred from homology"/>
<gene>
    <name evidence="9" type="ORF">SAMN05421874_11280</name>
</gene>
<dbReference type="Gene3D" id="3.30.350.10">
    <property type="entry name" value="Subtilisin inhibitor-like"/>
    <property type="match status" value="1"/>
</dbReference>
<feature type="signal peptide" evidence="7">
    <location>
        <begin position="1"/>
        <end position="31"/>
    </location>
</feature>
<evidence type="ECO:0000313" key="9">
    <source>
        <dbReference type="EMBL" id="SDK87303.1"/>
    </source>
</evidence>
<evidence type="ECO:0000256" key="2">
    <source>
        <dbReference type="ARBA" id="ARBA00010472"/>
    </source>
</evidence>
<dbReference type="Proteomes" id="UP000198683">
    <property type="component" value="Unassembled WGS sequence"/>
</dbReference>
<dbReference type="InterPro" id="IPR020054">
    <property type="entry name" value="Prot_inh_SSI_I16_CS"/>
</dbReference>
<dbReference type="PROSITE" id="PS00999">
    <property type="entry name" value="SSI"/>
    <property type="match status" value="1"/>
</dbReference>
<dbReference type="RefSeq" id="WP_090767562.1">
    <property type="nucleotide sequence ID" value="NZ_FNFB01000012.1"/>
</dbReference>
<dbReference type="InterPro" id="IPR036819">
    <property type="entry name" value="Subtilisin_inhibitor-like_sf"/>
</dbReference>
<name>A0A1G9FGM4_9ACTN</name>